<dbReference type="Proteomes" id="UP000324800">
    <property type="component" value="Unassembled WGS sequence"/>
</dbReference>
<reference evidence="1 2" key="1">
    <citation type="submission" date="2019-03" db="EMBL/GenBank/DDBJ databases">
        <title>Single cell metagenomics reveals metabolic interactions within the superorganism composed of flagellate Streblomastix strix and complex community of Bacteroidetes bacteria on its surface.</title>
        <authorList>
            <person name="Treitli S.C."/>
            <person name="Kolisko M."/>
            <person name="Husnik F."/>
            <person name="Keeling P."/>
            <person name="Hampl V."/>
        </authorList>
    </citation>
    <scope>NUCLEOTIDE SEQUENCE [LARGE SCALE GENOMIC DNA]</scope>
    <source>
        <strain evidence="1">ST1C</strain>
    </source>
</reference>
<proteinExistence type="predicted"/>
<organism evidence="1 2">
    <name type="scientific">Streblomastix strix</name>
    <dbReference type="NCBI Taxonomy" id="222440"/>
    <lineage>
        <taxon>Eukaryota</taxon>
        <taxon>Metamonada</taxon>
        <taxon>Preaxostyla</taxon>
        <taxon>Oxymonadida</taxon>
        <taxon>Streblomastigidae</taxon>
        <taxon>Streblomastix</taxon>
    </lineage>
</organism>
<dbReference type="EMBL" id="SNRW01002203">
    <property type="protein sequence ID" value="KAA6393536.1"/>
    <property type="molecule type" value="Genomic_DNA"/>
</dbReference>
<evidence type="ECO:0008006" key="3">
    <source>
        <dbReference type="Google" id="ProtNLM"/>
    </source>
</evidence>
<gene>
    <name evidence="1" type="ORF">EZS28_010941</name>
</gene>
<protein>
    <recommendedName>
        <fullName evidence="3">Tyr recombinase domain-containing protein</fullName>
    </recommendedName>
</protein>
<comment type="caution">
    <text evidence="1">The sequence shown here is derived from an EMBL/GenBank/DDBJ whole genome shotgun (WGS) entry which is preliminary data.</text>
</comment>
<dbReference type="AlphaFoldDB" id="A0A5J4WFP1"/>
<evidence type="ECO:0000313" key="2">
    <source>
        <dbReference type="Proteomes" id="UP000324800"/>
    </source>
</evidence>
<evidence type="ECO:0000313" key="1">
    <source>
        <dbReference type="EMBL" id="KAA6393536.1"/>
    </source>
</evidence>
<sequence>MHATIGTNPLETIDEKKILRKAMVLIVAFSGVRMTELAGVAKEEIRIDETQMTVRIIIKNCKKPISFQVLFKRCDGSICPVKAIEQWFDRQHCTKLIQKGKFGCSTVRYELYDNIVNENQKSIQRREWSEELGRMREQSSRLWKWEQSGEFANVRRIE</sequence>
<accession>A0A5J4WFP1</accession>
<name>A0A5J4WFP1_9EUKA</name>